<evidence type="ECO:0000313" key="1">
    <source>
        <dbReference type="EMBL" id="ATE52803.1"/>
    </source>
</evidence>
<accession>A0A290Z1H0</accession>
<dbReference type="RefSeq" id="WP_096491790.1">
    <property type="nucleotide sequence ID" value="NZ_CP023445.1"/>
</dbReference>
<evidence type="ECO:0000313" key="2">
    <source>
        <dbReference type="Proteomes" id="UP000218505"/>
    </source>
</evidence>
<organism evidence="1 2">
    <name type="scientific">Actinosynnema pretiosum</name>
    <dbReference type="NCBI Taxonomy" id="42197"/>
    <lineage>
        <taxon>Bacteria</taxon>
        <taxon>Bacillati</taxon>
        <taxon>Actinomycetota</taxon>
        <taxon>Actinomycetes</taxon>
        <taxon>Pseudonocardiales</taxon>
        <taxon>Pseudonocardiaceae</taxon>
        <taxon>Actinosynnema</taxon>
    </lineage>
</organism>
<dbReference type="AlphaFoldDB" id="A0A290Z1H0"/>
<sequence>MAPTEKERLDVLEPVVESLVATTTQLIADLGRVSSRLLVLERRLAGLGAGADEDLDRVDEEIAGTVSALRAAWDAEQDLLADEVRAELRAEVAEYESLQERRDTGRARLEKRMQRFERDALQHSVSQAEWQIHAREAEATEAYHRLEADRKAGEEAWRQEAVAHGDKARGEIQAHARARLQRSLAADARLPVWFRVGLGEITAPDPTPWLRAAATLVAYRLEYGVTDAVHPLGEAPIAAAGGSAAWVRRAKVYEALVKQFEEMRPDSRSYSIT</sequence>
<reference evidence="1" key="1">
    <citation type="submission" date="2017-09" db="EMBL/GenBank/DDBJ databases">
        <title>Complete Genome Sequence of ansamitocin-producing Bacterium Actinosynnema pretiosum X47.</title>
        <authorList>
            <person name="Cao G."/>
            <person name="Zong G."/>
            <person name="Zhong C."/>
            <person name="Fu J."/>
        </authorList>
    </citation>
    <scope>NUCLEOTIDE SEQUENCE [LARGE SCALE GENOMIC DNA]</scope>
    <source>
        <strain evidence="1">X47</strain>
    </source>
</reference>
<proteinExistence type="predicted"/>
<dbReference type="KEGG" id="apre:CNX65_05495"/>
<protein>
    <submittedName>
        <fullName evidence="1">Uncharacterized protein</fullName>
    </submittedName>
</protein>
<gene>
    <name evidence="1" type="ORF">CNX65_05495</name>
</gene>
<keyword evidence="2" id="KW-1185">Reference proteome</keyword>
<name>A0A290Z1H0_9PSEU</name>
<dbReference type="EMBL" id="CP023445">
    <property type="protein sequence ID" value="ATE52803.1"/>
    <property type="molecule type" value="Genomic_DNA"/>
</dbReference>
<dbReference type="Proteomes" id="UP000218505">
    <property type="component" value="Chromosome"/>
</dbReference>